<protein>
    <recommendedName>
        <fullName evidence="6">RNA-binding protein KhpB</fullName>
    </recommendedName>
    <alternativeName>
        <fullName evidence="6">RNA-binding protein EloR</fullName>
    </alternativeName>
</protein>
<keyword evidence="5 6" id="KW-0961">Cell wall biogenesis/degradation</keyword>
<feature type="domain" description="R3H" evidence="8">
    <location>
        <begin position="169"/>
        <end position="235"/>
    </location>
</feature>
<comment type="subunit">
    <text evidence="6">Forms a complex with KhpA.</text>
</comment>
<dbReference type="HAMAP" id="MF_00867">
    <property type="entry name" value="KhpB"/>
    <property type="match status" value="1"/>
</dbReference>
<keyword evidence="3 6" id="KW-0133">Cell shape</keyword>
<comment type="caution">
    <text evidence="9">The sequence shown here is derived from an EMBL/GenBank/DDBJ whole genome shotgun (WGS) entry which is preliminary data.</text>
</comment>
<accession>A0A0E2E6I1</accession>
<dbReference type="PATRIC" id="fig|999432.5.peg.1125"/>
<feature type="region of interest" description="Disordered" evidence="7">
    <location>
        <begin position="59"/>
        <end position="85"/>
    </location>
</feature>
<keyword evidence="2 6" id="KW-0694">RNA-binding</keyword>
<comment type="domain">
    <text evidence="6">Has an N-terminal Jag-N domain and 2 RNA-binding domains (KH and R3H).</text>
</comment>
<dbReference type="InterPro" id="IPR036867">
    <property type="entry name" value="R3H_dom_sf"/>
</dbReference>
<comment type="subcellular location">
    <subcellularLocation>
        <location evidence="6">Cytoplasm</location>
    </subcellularLocation>
</comment>
<dbReference type="GO" id="GO:0003723">
    <property type="term" value="F:RNA binding"/>
    <property type="evidence" value="ECO:0007669"/>
    <property type="project" value="UniProtKB-UniRule"/>
</dbReference>
<dbReference type="Gene3D" id="3.30.300.20">
    <property type="match status" value="1"/>
</dbReference>
<keyword evidence="4 6" id="KW-0143">Chaperone</keyword>
<dbReference type="CDD" id="cd02644">
    <property type="entry name" value="R3H_jag"/>
    <property type="match status" value="1"/>
</dbReference>
<dbReference type="PROSITE" id="PS51061">
    <property type="entry name" value="R3H"/>
    <property type="match status" value="1"/>
</dbReference>
<name>A0A0E2E6I1_TREDN</name>
<dbReference type="GO" id="GO:0008360">
    <property type="term" value="P:regulation of cell shape"/>
    <property type="evidence" value="ECO:0007669"/>
    <property type="project" value="UniProtKB-KW"/>
</dbReference>
<evidence type="ECO:0000256" key="1">
    <source>
        <dbReference type="ARBA" id="ARBA00022490"/>
    </source>
</evidence>
<dbReference type="InterPro" id="IPR038008">
    <property type="entry name" value="Jag_KH"/>
</dbReference>
<dbReference type="HOGENOM" id="CLU_042512_0_1_12"/>
<dbReference type="InterPro" id="IPR039247">
    <property type="entry name" value="KhpB"/>
</dbReference>
<dbReference type="GO" id="GO:0009252">
    <property type="term" value="P:peptidoglycan biosynthetic process"/>
    <property type="evidence" value="ECO:0007669"/>
    <property type="project" value="UniProtKB-UniRule"/>
</dbReference>
<evidence type="ECO:0000259" key="8">
    <source>
        <dbReference type="PROSITE" id="PS51061"/>
    </source>
</evidence>
<comment type="similarity">
    <text evidence="6">Belongs to the KhpB RNA-binding protein family.</text>
</comment>
<dbReference type="PANTHER" id="PTHR35800:SF1">
    <property type="entry name" value="RNA-BINDING PROTEIN KHPB"/>
    <property type="match status" value="1"/>
</dbReference>
<comment type="caution">
    <text evidence="6">Lacks conserved residue(s) required for the propagation of feature annotation.</text>
</comment>
<dbReference type="InterPro" id="IPR034079">
    <property type="entry name" value="R3H_KhpB"/>
</dbReference>
<dbReference type="NCBIfam" id="NF041568">
    <property type="entry name" value="Jag_EloR"/>
    <property type="match status" value="1"/>
</dbReference>
<dbReference type="InterPro" id="IPR038247">
    <property type="entry name" value="Jag_N_dom_sf"/>
</dbReference>
<sequence>MIYEFEGKTEREAIDIAVAKLGLEKDQFDVEILEIQKNSLFKKGHAKIRVHVDESLRANMKNNSEQAEEEQTLKEDKDLRTSEDVSEGAEKTRLFIQTLVEKIGYDCSVSLIACDKKHFSYRINSKDAAMLIGKKGKNLDSIQLLANVYAGTIGHAYARVSVDCESYRIRREELLIRMAYDVADKVRMTKKSQLLEPLNPYERRIIHTTLNAVNDIETKSEGDGLYKQVRVFYKGI</sequence>
<evidence type="ECO:0000313" key="9">
    <source>
        <dbReference type="EMBL" id="EMB33703.1"/>
    </source>
</evidence>
<dbReference type="Gene3D" id="3.30.1370.50">
    <property type="entry name" value="R3H-like domain"/>
    <property type="match status" value="1"/>
</dbReference>
<evidence type="ECO:0000256" key="3">
    <source>
        <dbReference type="ARBA" id="ARBA00022960"/>
    </source>
</evidence>
<dbReference type="EMBL" id="AGDV01000010">
    <property type="protein sequence ID" value="EMB33703.1"/>
    <property type="molecule type" value="Genomic_DNA"/>
</dbReference>
<dbReference type="Proteomes" id="UP000011705">
    <property type="component" value="Chromosome"/>
</dbReference>
<proteinExistence type="inferred from homology"/>
<organism evidence="9">
    <name type="scientific">Treponema denticola H-22</name>
    <dbReference type="NCBI Taxonomy" id="999432"/>
    <lineage>
        <taxon>Bacteria</taxon>
        <taxon>Pseudomonadati</taxon>
        <taxon>Spirochaetota</taxon>
        <taxon>Spirochaetia</taxon>
        <taxon>Spirochaetales</taxon>
        <taxon>Treponemataceae</taxon>
        <taxon>Treponema</taxon>
    </lineage>
</organism>
<evidence type="ECO:0000256" key="2">
    <source>
        <dbReference type="ARBA" id="ARBA00022884"/>
    </source>
</evidence>
<comment type="function">
    <text evidence="6">A probable RNA chaperone. Forms a complex with KhpA which binds to cellular RNA and controls its expression. Plays a role in peptidoglycan (PG) homeostasis and cell length regulation.</text>
</comment>
<dbReference type="RefSeq" id="WP_002667657.1">
    <property type="nucleotide sequence ID" value="NZ_CM001795.1"/>
</dbReference>
<evidence type="ECO:0000256" key="6">
    <source>
        <dbReference type="HAMAP-Rule" id="MF_00867"/>
    </source>
</evidence>
<dbReference type="PANTHER" id="PTHR35800">
    <property type="entry name" value="PROTEIN JAG"/>
    <property type="match status" value="1"/>
</dbReference>
<evidence type="ECO:0000256" key="5">
    <source>
        <dbReference type="ARBA" id="ARBA00023316"/>
    </source>
</evidence>
<dbReference type="GO" id="GO:0071555">
    <property type="term" value="P:cell wall organization"/>
    <property type="evidence" value="ECO:0007669"/>
    <property type="project" value="UniProtKB-KW"/>
</dbReference>
<dbReference type="InterPro" id="IPR015946">
    <property type="entry name" value="KH_dom-like_a/b"/>
</dbReference>
<evidence type="ECO:0000256" key="7">
    <source>
        <dbReference type="SAM" id="MobiDB-lite"/>
    </source>
</evidence>
<dbReference type="GeneID" id="2740697"/>
<dbReference type="CDD" id="cd02414">
    <property type="entry name" value="KH-II_Jag"/>
    <property type="match status" value="1"/>
</dbReference>
<evidence type="ECO:0000256" key="4">
    <source>
        <dbReference type="ARBA" id="ARBA00023186"/>
    </source>
</evidence>
<dbReference type="Pfam" id="PF01424">
    <property type="entry name" value="R3H"/>
    <property type="match status" value="1"/>
</dbReference>
<dbReference type="InterPro" id="IPR001374">
    <property type="entry name" value="R3H_dom"/>
</dbReference>
<dbReference type="Gene3D" id="3.30.30.80">
    <property type="entry name" value="probable RNA-binding protein from clostridium symbiosum atcc 14940"/>
    <property type="match status" value="1"/>
</dbReference>
<gene>
    <name evidence="6" type="primary">khpB</name>
    <name evidence="6" type="synonym">eloR</name>
    <name evidence="9" type="ORF">HMPREF9726_01083</name>
</gene>
<dbReference type="AlphaFoldDB" id="A0A0E2E6I1"/>
<dbReference type="SMART" id="SM01245">
    <property type="entry name" value="Jag_N"/>
    <property type="match status" value="1"/>
</dbReference>
<dbReference type="Pfam" id="PF14804">
    <property type="entry name" value="Jag_N"/>
    <property type="match status" value="1"/>
</dbReference>
<dbReference type="SUPFAM" id="SSF82708">
    <property type="entry name" value="R3H domain"/>
    <property type="match status" value="1"/>
</dbReference>
<dbReference type="SMART" id="SM00393">
    <property type="entry name" value="R3H"/>
    <property type="match status" value="1"/>
</dbReference>
<keyword evidence="1 6" id="KW-0963">Cytoplasm</keyword>
<dbReference type="InterPro" id="IPR032782">
    <property type="entry name" value="KhpB_N"/>
</dbReference>
<dbReference type="GO" id="GO:0005737">
    <property type="term" value="C:cytoplasm"/>
    <property type="evidence" value="ECO:0007669"/>
    <property type="project" value="UniProtKB-SubCell"/>
</dbReference>
<reference evidence="9" key="1">
    <citation type="submission" date="2012-01" db="EMBL/GenBank/DDBJ databases">
        <title>The Genome Sequence of Treponema denticola H-22.</title>
        <authorList>
            <consortium name="The Broad Institute Genome Sequencing Platform"/>
            <person name="Earl A."/>
            <person name="Ward D."/>
            <person name="Feldgarden M."/>
            <person name="Gevers D."/>
            <person name="Blanton J.M."/>
            <person name="Fenno C.J."/>
            <person name="Baranova O.V."/>
            <person name="Mathney J."/>
            <person name="Dewhirst F.E."/>
            <person name="Izard J."/>
            <person name="Young S.K."/>
            <person name="Zeng Q."/>
            <person name="Gargeya S."/>
            <person name="Fitzgerald M."/>
            <person name="Haas B."/>
            <person name="Abouelleil A."/>
            <person name="Alvarado L."/>
            <person name="Arachchi H.M."/>
            <person name="Berlin A."/>
            <person name="Chapman S.B."/>
            <person name="Gearin G."/>
            <person name="Goldberg J."/>
            <person name="Griggs A."/>
            <person name="Gujja S."/>
            <person name="Hansen M."/>
            <person name="Heiman D."/>
            <person name="Howarth C."/>
            <person name="Larimer J."/>
            <person name="Lui A."/>
            <person name="MacDonald P.J.P."/>
            <person name="McCowen C."/>
            <person name="Montmayeur A."/>
            <person name="Murphy C."/>
            <person name="Neiman D."/>
            <person name="Pearson M."/>
            <person name="Priest M."/>
            <person name="Roberts A."/>
            <person name="Saif S."/>
            <person name="Shea T."/>
            <person name="Sisk P."/>
            <person name="Stolte C."/>
            <person name="Sykes S."/>
            <person name="Wortman J."/>
            <person name="Nusbaum C."/>
            <person name="Birren B."/>
        </authorList>
    </citation>
    <scope>NUCLEOTIDE SEQUENCE [LARGE SCALE GENOMIC DNA]</scope>
    <source>
        <strain evidence="9">H-22</strain>
    </source>
</reference>
<feature type="compositionally biased region" description="Basic and acidic residues" evidence="7">
    <location>
        <begin position="71"/>
        <end position="85"/>
    </location>
</feature>